<reference evidence="1 2" key="1">
    <citation type="submission" date="2019-08" db="EMBL/GenBank/DDBJ databases">
        <title>Paraburkholderia sp. DCY113.</title>
        <authorList>
            <person name="Kang J."/>
        </authorList>
    </citation>
    <scope>NUCLEOTIDE SEQUENCE [LARGE SCALE GENOMIC DNA]</scope>
    <source>
        <strain evidence="1 2">DCY113</strain>
    </source>
</reference>
<dbReference type="Pfam" id="PF20104">
    <property type="entry name" value="DUF6494"/>
    <property type="match status" value="1"/>
</dbReference>
<evidence type="ECO:0000313" key="2">
    <source>
        <dbReference type="Proteomes" id="UP000325273"/>
    </source>
</evidence>
<dbReference type="InterPro" id="IPR045471">
    <property type="entry name" value="DUF6494"/>
</dbReference>
<gene>
    <name evidence="1" type="ORF">FVF58_50900</name>
</gene>
<comment type="caution">
    <text evidence="1">The sequence shown here is derived from an EMBL/GenBank/DDBJ whole genome shotgun (WGS) entry which is preliminary data.</text>
</comment>
<evidence type="ECO:0000313" key="1">
    <source>
        <dbReference type="EMBL" id="KAA0995550.1"/>
    </source>
</evidence>
<sequence length="68" mass="7482">MNEEVFNLSIRKFLKMVGVNSQREIEHAVAKALADGTIAGTESFPAKVTLEIAGFKLKVEFDGEITLQ</sequence>
<name>A0A5B0G0P7_9BURK</name>
<keyword evidence="2" id="KW-1185">Reference proteome</keyword>
<protein>
    <submittedName>
        <fullName evidence="1">Uncharacterized protein</fullName>
    </submittedName>
</protein>
<dbReference type="Proteomes" id="UP000325273">
    <property type="component" value="Unassembled WGS sequence"/>
</dbReference>
<organism evidence="1 2">
    <name type="scientific">Paraburkholderia panacisoli</name>
    <dbReference type="NCBI Taxonomy" id="2603818"/>
    <lineage>
        <taxon>Bacteria</taxon>
        <taxon>Pseudomonadati</taxon>
        <taxon>Pseudomonadota</taxon>
        <taxon>Betaproteobacteria</taxon>
        <taxon>Burkholderiales</taxon>
        <taxon>Burkholderiaceae</taxon>
        <taxon>Paraburkholderia</taxon>
    </lineage>
</organism>
<accession>A0A5B0G0P7</accession>
<dbReference type="EMBL" id="VTUZ01000129">
    <property type="protein sequence ID" value="KAA0995550.1"/>
    <property type="molecule type" value="Genomic_DNA"/>
</dbReference>
<dbReference type="RefSeq" id="WP_149676971.1">
    <property type="nucleotide sequence ID" value="NZ_VTUZ01000129.1"/>
</dbReference>
<proteinExistence type="predicted"/>
<dbReference type="AlphaFoldDB" id="A0A5B0G0P7"/>